<accession>W4JN83</accession>
<dbReference type="Proteomes" id="UP000030671">
    <property type="component" value="Unassembled WGS sequence"/>
</dbReference>
<dbReference type="AlphaFoldDB" id="W4JN83"/>
<dbReference type="InParanoid" id="W4JN83"/>
<dbReference type="KEGG" id="hir:HETIRDRAFT_332287"/>
<sequence>LRWSCVMLLMLQTKLQVELLTAFLNTGPRVILSSDSYLLDHSLVIIELLFGTLSVPVTSLLLCSTCI</sequence>
<protein>
    <submittedName>
        <fullName evidence="1">Uncharacterized protein</fullName>
    </submittedName>
</protein>
<dbReference type="HOGENOM" id="CLU_188557_0_0_1"/>
<evidence type="ECO:0000313" key="2">
    <source>
        <dbReference type="Proteomes" id="UP000030671"/>
    </source>
</evidence>
<reference evidence="1 2" key="1">
    <citation type="journal article" date="2012" name="New Phytol.">
        <title>Insight into trade-off between wood decay and parasitism from the genome of a fungal forest pathogen.</title>
        <authorList>
            <person name="Olson A."/>
            <person name="Aerts A."/>
            <person name="Asiegbu F."/>
            <person name="Belbahri L."/>
            <person name="Bouzid O."/>
            <person name="Broberg A."/>
            <person name="Canback B."/>
            <person name="Coutinho P.M."/>
            <person name="Cullen D."/>
            <person name="Dalman K."/>
            <person name="Deflorio G."/>
            <person name="van Diepen L.T."/>
            <person name="Dunand C."/>
            <person name="Duplessis S."/>
            <person name="Durling M."/>
            <person name="Gonthier P."/>
            <person name="Grimwood J."/>
            <person name="Fossdal C.G."/>
            <person name="Hansson D."/>
            <person name="Henrissat B."/>
            <person name="Hietala A."/>
            <person name="Himmelstrand K."/>
            <person name="Hoffmeister D."/>
            <person name="Hogberg N."/>
            <person name="James T.Y."/>
            <person name="Karlsson M."/>
            <person name="Kohler A."/>
            <person name="Kues U."/>
            <person name="Lee Y.H."/>
            <person name="Lin Y.C."/>
            <person name="Lind M."/>
            <person name="Lindquist E."/>
            <person name="Lombard V."/>
            <person name="Lucas S."/>
            <person name="Lunden K."/>
            <person name="Morin E."/>
            <person name="Murat C."/>
            <person name="Park J."/>
            <person name="Raffaello T."/>
            <person name="Rouze P."/>
            <person name="Salamov A."/>
            <person name="Schmutz J."/>
            <person name="Solheim H."/>
            <person name="Stahlberg J."/>
            <person name="Velez H."/>
            <person name="de Vries R.P."/>
            <person name="Wiebenga A."/>
            <person name="Woodward S."/>
            <person name="Yakovlev I."/>
            <person name="Garbelotto M."/>
            <person name="Martin F."/>
            <person name="Grigoriev I.V."/>
            <person name="Stenlid J."/>
        </authorList>
    </citation>
    <scope>NUCLEOTIDE SEQUENCE [LARGE SCALE GENOMIC DNA]</scope>
    <source>
        <strain evidence="1 2">TC 32-1</strain>
    </source>
</reference>
<feature type="non-terminal residue" evidence="1">
    <location>
        <position position="1"/>
    </location>
</feature>
<dbReference type="RefSeq" id="XP_009553473.1">
    <property type="nucleotide sequence ID" value="XM_009555178.1"/>
</dbReference>
<gene>
    <name evidence="1" type="ORF">HETIRDRAFT_332287</name>
</gene>
<keyword evidence="2" id="KW-1185">Reference proteome</keyword>
<organism evidence="1 2">
    <name type="scientific">Heterobasidion irregulare (strain TC 32-1)</name>
    <dbReference type="NCBI Taxonomy" id="747525"/>
    <lineage>
        <taxon>Eukaryota</taxon>
        <taxon>Fungi</taxon>
        <taxon>Dikarya</taxon>
        <taxon>Basidiomycota</taxon>
        <taxon>Agaricomycotina</taxon>
        <taxon>Agaricomycetes</taxon>
        <taxon>Russulales</taxon>
        <taxon>Bondarzewiaceae</taxon>
        <taxon>Heterobasidion</taxon>
        <taxon>Heterobasidion annosum species complex</taxon>
    </lineage>
</organism>
<dbReference type="GeneID" id="20671722"/>
<name>W4JN83_HETIT</name>
<proteinExistence type="predicted"/>
<dbReference type="EMBL" id="KI925467">
    <property type="protein sequence ID" value="ETW75022.1"/>
    <property type="molecule type" value="Genomic_DNA"/>
</dbReference>
<evidence type="ECO:0000313" key="1">
    <source>
        <dbReference type="EMBL" id="ETW75022.1"/>
    </source>
</evidence>